<dbReference type="Pfam" id="PF10432">
    <property type="entry name" value="bact-PGI_C"/>
    <property type="match status" value="1"/>
</dbReference>
<dbReference type="SUPFAM" id="SSF53697">
    <property type="entry name" value="SIS domain"/>
    <property type="match status" value="1"/>
</dbReference>
<name>A0A6J5ZQJ2_9ZZZZ</name>
<evidence type="ECO:0000313" key="4">
    <source>
        <dbReference type="EMBL" id="CAB4344974.1"/>
    </source>
</evidence>
<sequence length="374" mass="38955">MIDDIALDDLDRMSEIDASQMFAAVASSGAQMREAVSKIDRAALTKIAEAGKPRAIIVAGMGGSGVSGDVLTAVAGPSSSLPIVVERTHHLPGWVSPIDMVIAVSCSGSTEETLSVAQEAGRRGARLVTIGAAGSPIEAVSASAAGVHLAIDAQGRMPRASLWTIATPLLMLANALEVADIDDDVFAMTADLMDQVSVESGLNVPLDQNEAKSLGLALAESLPMLWGTGAIGRTATGRFMAQLAENAKMPAVFGGLPEVGHNQIVSFDGPLAKSIGADVFADPVQEGHERGLHLVLMRDEAEHEAVAKRVSVIKTIVESRSLPMTELHARGSHRLTRLATLVVLTDWASVYCAIALGIDPSPIEPINQLKAGLS</sequence>
<accession>A0A6J5ZQJ2</accession>
<dbReference type="GO" id="GO:0005975">
    <property type="term" value="P:carbohydrate metabolic process"/>
    <property type="evidence" value="ECO:0007669"/>
    <property type="project" value="InterPro"/>
</dbReference>
<evidence type="ECO:0000256" key="1">
    <source>
        <dbReference type="ARBA" id="ARBA00010523"/>
    </source>
</evidence>
<dbReference type="AlphaFoldDB" id="A0A6J5ZQJ2"/>
<feature type="domain" description="SIS" evidence="3">
    <location>
        <begin position="43"/>
        <end position="186"/>
    </location>
</feature>
<dbReference type="InterPro" id="IPR019490">
    <property type="entry name" value="Glu6P/Mann6P_isomerase_C"/>
</dbReference>
<dbReference type="InterPro" id="IPR001347">
    <property type="entry name" value="SIS_dom"/>
</dbReference>
<dbReference type="PROSITE" id="PS51464">
    <property type="entry name" value="SIS"/>
    <property type="match status" value="1"/>
</dbReference>
<gene>
    <name evidence="4" type="ORF">UFOPK3770_01359</name>
</gene>
<comment type="similarity">
    <text evidence="1">Belongs to the PGI/PMI family.</text>
</comment>
<organism evidence="4">
    <name type="scientific">freshwater metagenome</name>
    <dbReference type="NCBI Taxonomy" id="449393"/>
    <lineage>
        <taxon>unclassified sequences</taxon>
        <taxon>metagenomes</taxon>
        <taxon>ecological metagenomes</taxon>
    </lineage>
</organism>
<keyword evidence="2" id="KW-0413">Isomerase</keyword>
<dbReference type="Pfam" id="PF01380">
    <property type="entry name" value="SIS"/>
    <property type="match status" value="1"/>
</dbReference>
<dbReference type="EMBL" id="CAESAJ010000214">
    <property type="protein sequence ID" value="CAB4344974.1"/>
    <property type="molecule type" value="Genomic_DNA"/>
</dbReference>
<dbReference type="CDD" id="cd05637">
    <property type="entry name" value="SIS_PGI_PMI_2"/>
    <property type="match status" value="1"/>
</dbReference>
<dbReference type="GO" id="GO:0097367">
    <property type="term" value="F:carbohydrate derivative binding"/>
    <property type="evidence" value="ECO:0007669"/>
    <property type="project" value="InterPro"/>
</dbReference>
<reference evidence="4" key="1">
    <citation type="submission" date="2020-05" db="EMBL/GenBank/DDBJ databases">
        <authorList>
            <person name="Chiriac C."/>
            <person name="Salcher M."/>
            <person name="Ghai R."/>
            <person name="Kavagutti S V."/>
        </authorList>
    </citation>
    <scope>NUCLEOTIDE SEQUENCE</scope>
</reference>
<dbReference type="GO" id="GO:0004476">
    <property type="term" value="F:mannose-6-phosphate isomerase activity"/>
    <property type="evidence" value="ECO:0007669"/>
    <property type="project" value="InterPro"/>
</dbReference>
<evidence type="ECO:0000256" key="2">
    <source>
        <dbReference type="ARBA" id="ARBA00023235"/>
    </source>
</evidence>
<dbReference type="Gene3D" id="3.40.50.10490">
    <property type="entry name" value="Glucose-6-phosphate isomerase like protein, domain 1"/>
    <property type="match status" value="2"/>
</dbReference>
<dbReference type="InterPro" id="IPR046348">
    <property type="entry name" value="SIS_dom_sf"/>
</dbReference>
<protein>
    <submittedName>
        <fullName evidence="4">Unannotated protein</fullName>
    </submittedName>
</protein>
<dbReference type="GO" id="GO:0004347">
    <property type="term" value="F:glucose-6-phosphate isomerase activity"/>
    <property type="evidence" value="ECO:0007669"/>
    <property type="project" value="InterPro"/>
</dbReference>
<evidence type="ECO:0000259" key="3">
    <source>
        <dbReference type="PROSITE" id="PS51464"/>
    </source>
</evidence>
<dbReference type="GO" id="GO:1901135">
    <property type="term" value="P:carbohydrate derivative metabolic process"/>
    <property type="evidence" value="ECO:0007669"/>
    <property type="project" value="InterPro"/>
</dbReference>
<proteinExistence type="inferred from homology"/>